<dbReference type="KEGG" id="geo:Geob_0370"/>
<evidence type="ECO:0000313" key="1">
    <source>
        <dbReference type="EMBL" id="ACM18739.2"/>
    </source>
</evidence>
<dbReference type="EMBL" id="CP001390">
    <property type="protein sequence ID" value="ACM18739.2"/>
    <property type="molecule type" value="Genomic_DNA"/>
</dbReference>
<name>B9LZ07_GEODF</name>
<sequence>MGVLKRFGERYRKRRKEAIPSANCEVCGERLDMDRENGEEHCPVCENPEQ</sequence>
<dbReference type="Proteomes" id="UP000007721">
    <property type="component" value="Chromosome"/>
</dbReference>
<evidence type="ECO:0000313" key="2">
    <source>
        <dbReference type="Proteomes" id="UP000007721"/>
    </source>
</evidence>
<evidence type="ECO:0008006" key="3">
    <source>
        <dbReference type="Google" id="ProtNLM"/>
    </source>
</evidence>
<dbReference type="HOGENOM" id="CLU_3118264_0_0_7"/>
<accession>B9LZ07</accession>
<proteinExistence type="predicted"/>
<dbReference type="AlphaFoldDB" id="B9LZ07"/>
<reference evidence="1 2" key="1">
    <citation type="submission" date="2009-01" db="EMBL/GenBank/DDBJ databases">
        <title>Complete sequence of Geobacter sp. FRC-32.</title>
        <authorList>
            <consortium name="US DOE Joint Genome Institute"/>
            <person name="Lucas S."/>
            <person name="Copeland A."/>
            <person name="Lapidus A."/>
            <person name="Glavina del Rio T."/>
            <person name="Dalin E."/>
            <person name="Tice H."/>
            <person name="Bruce D."/>
            <person name="Goodwin L."/>
            <person name="Pitluck S."/>
            <person name="Saunders E."/>
            <person name="Brettin T."/>
            <person name="Detter J.C."/>
            <person name="Han C."/>
            <person name="Larimer F."/>
            <person name="Land M."/>
            <person name="Hauser L."/>
            <person name="Kyrpides N."/>
            <person name="Ovchinnikova G."/>
            <person name="Kostka J."/>
            <person name="Richardson P."/>
        </authorList>
    </citation>
    <scope>NUCLEOTIDE SEQUENCE [LARGE SCALE GENOMIC DNA]</scope>
    <source>
        <strain evidence="2">DSM 22248 / JCM 15807 / FRC-32</strain>
    </source>
</reference>
<dbReference type="STRING" id="316067.Geob_0370"/>
<organism evidence="1 2">
    <name type="scientific">Geotalea daltonii (strain DSM 22248 / JCM 15807 / FRC-32)</name>
    <name type="common">Geobacter daltonii</name>
    <dbReference type="NCBI Taxonomy" id="316067"/>
    <lineage>
        <taxon>Bacteria</taxon>
        <taxon>Pseudomonadati</taxon>
        <taxon>Thermodesulfobacteriota</taxon>
        <taxon>Desulfuromonadia</taxon>
        <taxon>Geobacterales</taxon>
        <taxon>Geobacteraceae</taxon>
        <taxon>Geotalea</taxon>
    </lineage>
</organism>
<keyword evidence="2" id="KW-1185">Reference proteome</keyword>
<protein>
    <recommendedName>
        <fullName evidence="3">YhfH family protein</fullName>
    </recommendedName>
</protein>
<gene>
    <name evidence="1" type="ordered locus">Geob_0370</name>
</gene>
<dbReference type="RefSeq" id="WP_154650444.1">
    <property type="nucleotide sequence ID" value="NC_011979.1"/>
</dbReference>